<sequence length="149" mass="15246">MSGDVSPETRAEIDSAGRAALRRIDPGGRRAMVIAVGVLAAVVGLLLPWVAGSPGWEVLATGAAGPMPSLFAITLSTFGIVVPTAALLTRLWVLAWLAAFGSGISSVTGMWAVWSQQTGGNGPGFGLVLALATMVVLTFVWAGTALQRD</sequence>
<keyword evidence="3" id="KW-1185">Reference proteome</keyword>
<dbReference type="AlphaFoldDB" id="A0A1I4TJH2"/>
<evidence type="ECO:0000313" key="2">
    <source>
        <dbReference type="EMBL" id="SFM76832.1"/>
    </source>
</evidence>
<accession>A0A1I4TJH2</accession>
<feature type="transmembrane region" description="Helical" evidence="1">
    <location>
        <begin position="70"/>
        <end position="88"/>
    </location>
</feature>
<feature type="transmembrane region" description="Helical" evidence="1">
    <location>
        <begin position="125"/>
        <end position="146"/>
    </location>
</feature>
<keyword evidence="1" id="KW-0472">Membrane</keyword>
<keyword evidence="1" id="KW-1133">Transmembrane helix</keyword>
<organism evidence="2 3">
    <name type="scientific">Pseudonocardia ammonioxydans</name>
    <dbReference type="NCBI Taxonomy" id="260086"/>
    <lineage>
        <taxon>Bacteria</taxon>
        <taxon>Bacillati</taxon>
        <taxon>Actinomycetota</taxon>
        <taxon>Actinomycetes</taxon>
        <taxon>Pseudonocardiales</taxon>
        <taxon>Pseudonocardiaceae</taxon>
        <taxon>Pseudonocardia</taxon>
    </lineage>
</organism>
<evidence type="ECO:0000256" key="1">
    <source>
        <dbReference type="SAM" id="Phobius"/>
    </source>
</evidence>
<reference evidence="2 3" key="1">
    <citation type="submission" date="2016-10" db="EMBL/GenBank/DDBJ databases">
        <authorList>
            <person name="de Groot N.N."/>
        </authorList>
    </citation>
    <scope>NUCLEOTIDE SEQUENCE [LARGE SCALE GENOMIC DNA]</scope>
    <source>
        <strain evidence="2 3">CGMCC 4.1877</strain>
    </source>
</reference>
<dbReference type="EMBL" id="FOUY01000002">
    <property type="protein sequence ID" value="SFM76832.1"/>
    <property type="molecule type" value="Genomic_DNA"/>
</dbReference>
<feature type="transmembrane region" description="Helical" evidence="1">
    <location>
        <begin position="31"/>
        <end position="50"/>
    </location>
</feature>
<evidence type="ECO:0000313" key="3">
    <source>
        <dbReference type="Proteomes" id="UP000199614"/>
    </source>
</evidence>
<keyword evidence="1" id="KW-0812">Transmembrane</keyword>
<protein>
    <submittedName>
        <fullName evidence="2">Uncharacterized protein</fullName>
    </submittedName>
</protein>
<dbReference type="Proteomes" id="UP000199614">
    <property type="component" value="Unassembled WGS sequence"/>
</dbReference>
<proteinExistence type="predicted"/>
<dbReference type="RefSeq" id="WP_093337345.1">
    <property type="nucleotide sequence ID" value="NZ_FOUY01000002.1"/>
</dbReference>
<name>A0A1I4TJH2_PSUAM</name>
<dbReference type="OrthoDB" id="4773013at2"/>
<feature type="transmembrane region" description="Helical" evidence="1">
    <location>
        <begin position="93"/>
        <end position="113"/>
    </location>
</feature>
<gene>
    <name evidence="2" type="ORF">SAMN05216207_1002322</name>
</gene>
<dbReference type="STRING" id="260086.SAMN05216207_1002322"/>